<dbReference type="KEGG" id="dgo:DGo_CA2640"/>
<dbReference type="EMBL" id="CP002191">
    <property type="protein sequence ID" value="AFD26567.1"/>
    <property type="molecule type" value="Genomic_DNA"/>
</dbReference>
<sequence length="213" mass="22174">MFQRTLFRLLPALLGTVLATGTAQAACSSPYYPVREGLTRSYQGTVAGQKLAYTETMSAVTAQGFKVTTTIGGNAVTAAFKCGPNGVTGSPSVSTPGLKVTSLTTRGVTQPPRLAVGTTWSSGVTLVGTVQGQPMRNETNITLKVVGREKVKVPAGTFTAFKIESTTTTKITAAGQKLDTPPTRSTTWVAEGVGNVKSTVGSPPTSIELVRYK</sequence>
<dbReference type="AlphaFoldDB" id="H8GTS7"/>
<gene>
    <name evidence="3" type="ordered locus">DGo_CA2640</name>
</gene>
<evidence type="ECO:0000313" key="4">
    <source>
        <dbReference type="Proteomes" id="UP000007575"/>
    </source>
</evidence>
<evidence type="ECO:0000256" key="1">
    <source>
        <dbReference type="SAM" id="SignalP"/>
    </source>
</evidence>
<feature type="chain" id="PRO_5003611928" description="DUF3108 domain-containing protein" evidence="1">
    <location>
        <begin position="26"/>
        <end position="213"/>
    </location>
</feature>
<dbReference type="Gene3D" id="2.40.360.20">
    <property type="match status" value="1"/>
</dbReference>
<dbReference type="eggNOG" id="ENOG5032GMQ">
    <property type="taxonomic scope" value="Bacteria"/>
</dbReference>
<dbReference type="RefSeq" id="WP_014686047.1">
    <property type="nucleotide sequence ID" value="NC_017790.1"/>
</dbReference>
<reference evidence="3 4" key="1">
    <citation type="journal article" date="2012" name="PLoS ONE">
        <title>Genome sequence and transcriptome analysis of the radioresistant bacterium Deinococcus gobiensis: insights into the extreme environmental adaptations.</title>
        <authorList>
            <person name="Yuan M."/>
            <person name="Chen M."/>
            <person name="Zhang W."/>
            <person name="Lu W."/>
            <person name="Wang J."/>
            <person name="Yang M."/>
            <person name="Zhao P."/>
            <person name="Tang R."/>
            <person name="Li X."/>
            <person name="Hao Y."/>
            <person name="Zhou Z."/>
            <person name="Zhan Y."/>
            <person name="Yu H."/>
            <person name="Teng C."/>
            <person name="Yan Y."/>
            <person name="Ping S."/>
            <person name="Wang Y."/>
            <person name="Lin M."/>
        </authorList>
    </citation>
    <scope>NUCLEOTIDE SEQUENCE [LARGE SCALE GENOMIC DNA]</scope>
    <source>
        <strain evidence="3 4">I-0</strain>
    </source>
</reference>
<dbReference type="HOGENOM" id="CLU_112373_0_0_0"/>
<evidence type="ECO:0000259" key="2">
    <source>
        <dbReference type="Pfam" id="PF21347"/>
    </source>
</evidence>
<evidence type="ECO:0000313" key="3">
    <source>
        <dbReference type="EMBL" id="AFD26567.1"/>
    </source>
</evidence>
<dbReference type="Proteomes" id="UP000007575">
    <property type="component" value="Chromosome"/>
</dbReference>
<proteinExistence type="predicted"/>
<feature type="domain" description="DUF3108" evidence="2">
    <location>
        <begin position="138"/>
        <end position="198"/>
    </location>
</feature>
<keyword evidence="4" id="KW-1185">Reference proteome</keyword>
<accession>H8GTS7</accession>
<keyword evidence="1" id="KW-0732">Signal</keyword>
<feature type="signal peptide" evidence="1">
    <location>
        <begin position="1"/>
        <end position="25"/>
    </location>
</feature>
<protein>
    <recommendedName>
        <fullName evidence="2">DUF3108 domain-containing protein</fullName>
    </recommendedName>
</protein>
<organism evidence="3 4">
    <name type="scientific">Deinococcus gobiensis (strain DSM 21396 / JCM 16679 / CGMCC 1.7299 / I-0)</name>
    <dbReference type="NCBI Taxonomy" id="745776"/>
    <lineage>
        <taxon>Bacteria</taxon>
        <taxon>Thermotogati</taxon>
        <taxon>Deinococcota</taxon>
        <taxon>Deinococci</taxon>
        <taxon>Deinococcales</taxon>
        <taxon>Deinococcaceae</taxon>
        <taxon>Deinococcus</taxon>
    </lineage>
</organism>
<dbReference type="Pfam" id="PF21347">
    <property type="entry name" value="DUF3108_like"/>
    <property type="match status" value="1"/>
</dbReference>
<dbReference type="OrthoDB" id="70532at2"/>
<name>H8GTS7_DEIGI</name>
<dbReference type="STRING" id="745776.DGo_CA2640"/>
<dbReference type="InterPro" id="IPR049279">
    <property type="entry name" value="DUF3108-like"/>
</dbReference>
<dbReference type="PATRIC" id="fig|745776.4.peg.2706"/>